<proteinExistence type="predicted"/>
<reference evidence="1 2" key="1">
    <citation type="submission" date="2017-07" db="EMBL/GenBank/DDBJ databases">
        <title>Isolation and whole genome analysis of endospore-forming bacteria from heroin.</title>
        <authorList>
            <person name="Kalinowski J."/>
            <person name="Ahrens B."/>
            <person name="Al-Dilaimi A."/>
            <person name="Winkler A."/>
            <person name="Wibberg D."/>
            <person name="Schleenbecker U."/>
            <person name="Ruckert C."/>
            <person name="Wolfel R."/>
            <person name="Grass G."/>
        </authorList>
    </citation>
    <scope>NUCLEOTIDE SEQUENCE [LARGE SCALE GENOMIC DNA]</scope>
    <source>
        <strain evidence="1 2">7539</strain>
    </source>
</reference>
<comment type="caution">
    <text evidence="1">The sequence shown here is derived from an EMBL/GenBank/DDBJ whole genome shotgun (WGS) entry which is preliminary data.</text>
</comment>
<organism evidence="1 2">
    <name type="scientific">Shouchella clausii</name>
    <name type="common">Alkalihalobacillus clausii</name>
    <dbReference type="NCBI Taxonomy" id="79880"/>
    <lineage>
        <taxon>Bacteria</taxon>
        <taxon>Bacillati</taxon>
        <taxon>Bacillota</taxon>
        <taxon>Bacilli</taxon>
        <taxon>Bacillales</taxon>
        <taxon>Bacillaceae</taxon>
        <taxon>Shouchella</taxon>
    </lineage>
</organism>
<gene>
    <name evidence="1" type="ORF">CHH72_08635</name>
</gene>
<dbReference type="EMBL" id="NPCC01000009">
    <property type="protein sequence ID" value="PAE89347.1"/>
    <property type="molecule type" value="Genomic_DNA"/>
</dbReference>
<name>A0A268P0T5_SHOCL</name>
<evidence type="ECO:0000313" key="2">
    <source>
        <dbReference type="Proteomes" id="UP000216207"/>
    </source>
</evidence>
<dbReference type="AlphaFoldDB" id="A0A268P0T5"/>
<evidence type="ECO:0000313" key="1">
    <source>
        <dbReference type="EMBL" id="PAE89347.1"/>
    </source>
</evidence>
<dbReference type="OMA" id="VGMIMHI"/>
<dbReference type="RefSeq" id="WP_011248202.1">
    <property type="nucleotide sequence ID" value="NZ_BOQQ01000001.1"/>
</dbReference>
<accession>A0A268P0T5</accession>
<protein>
    <submittedName>
        <fullName evidence="1">Uncharacterized protein</fullName>
    </submittedName>
</protein>
<sequence>MVSRVMKGLGGVFEGLLAIPFFGGLFILLSGYSPLWFMLVFHIVGLLLAVASNRGKAGHIFGIATSVIGWIPFLGWLFHVITAIILLIEAAVDR</sequence>
<dbReference type="Proteomes" id="UP000216207">
    <property type="component" value="Unassembled WGS sequence"/>
</dbReference>